<keyword evidence="1" id="KW-1133">Transmembrane helix</keyword>
<dbReference type="RefSeq" id="WP_239076214.1">
    <property type="nucleotide sequence ID" value="NZ_BAAAZM010000031.1"/>
</dbReference>
<protein>
    <recommendedName>
        <fullName evidence="4">DUF2631 domain-containing protein</fullName>
    </recommendedName>
</protein>
<keyword evidence="1" id="KW-0472">Membrane</keyword>
<gene>
    <name evidence="2" type="ORF">Aru02nite_00280</name>
</gene>
<reference evidence="2" key="1">
    <citation type="submission" date="2021-01" db="EMBL/GenBank/DDBJ databases">
        <title>Whole genome shotgun sequence of Actinocatenispora rupis NBRC 107355.</title>
        <authorList>
            <person name="Komaki H."/>
            <person name="Tamura T."/>
        </authorList>
    </citation>
    <scope>NUCLEOTIDE SEQUENCE</scope>
    <source>
        <strain evidence="2">NBRC 107355</strain>
    </source>
</reference>
<proteinExistence type="predicted"/>
<dbReference type="InterPro" id="IPR024341">
    <property type="entry name" value="DUF2631"/>
</dbReference>
<keyword evidence="1" id="KW-0812">Transmembrane</keyword>
<dbReference type="Pfam" id="PF10939">
    <property type="entry name" value="DUF2631"/>
    <property type="match status" value="1"/>
</dbReference>
<comment type="caution">
    <text evidence="2">The sequence shown here is derived from an EMBL/GenBank/DDBJ whole genome shotgun (WGS) entry which is preliminary data.</text>
</comment>
<keyword evidence="3" id="KW-1185">Reference proteome</keyword>
<feature type="transmembrane region" description="Helical" evidence="1">
    <location>
        <begin position="21"/>
        <end position="42"/>
    </location>
</feature>
<evidence type="ECO:0000256" key="1">
    <source>
        <dbReference type="SAM" id="Phobius"/>
    </source>
</evidence>
<dbReference type="Proteomes" id="UP000612808">
    <property type="component" value="Unassembled WGS sequence"/>
</dbReference>
<evidence type="ECO:0000313" key="3">
    <source>
        <dbReference type="Proteomes" id="UP000612808"/>
    </source>
</evidence>
<evidence type="ECO:0000313" key="2">
    <source>
        <dbReference type="EMBL" id="GID09139.1"/>
    </source>
</evidence>
<dbReference type="EMBL" id="BOMB01000001">
    <property type="protein sequence ID" value="GID09139.1"/>
    <property type="molecule type" value="Genomic_DNA"/>
</dbReference>
<evidence type="ECO:0008006" key="4">
    <source>
        <dbReference type="Google" id="ProtNLM"/>
    </source>
</evidence>
<organism evidence="2 3">
    <name type="scientific">Actinocatenispora rupis</name>
    <dbReference type="NCBI Taxonomy" id="519421"/>
    <lineage>
        <taxon>Bacteria</taxon>
        <taxon>Bacillati</taxon>
        <taxon>Actinomycetota</taxon>
        <taxon>Actinomycetes</taxon>
        <taxon>Micromonosporales</taxon>
        <taxon>Micromonosporaceae</taxon>
        <taxon>Actinocatenispora</taxon>
    </lineage>
</organism>
<feature type="transmembrane region" description="Helical" evidence="1">
    <location>
        <begin position="48"/>
        <end position="67"/>
    </location>
</feature>
<accession>A0A8J3N7B2</accession>
<dbReference type="AlphaFoldDB" id="A0A8J3N7B2"/>
<sequence>MSGSSEQITSPDQRKPISRKAARAGAIICAAICLLMLIGNQQGHVEDVFLVVTAAILVLAVVVDWLLRKNGFRR</sequence>
<name>A0A8J3N7B2_9ACTN</name>